<proteinExistence type="predicted"/>
<gene>
    <name evidence="1" type="ORF">FMOSSE_LOCUS4807</name>
</gene>
<accession>A0A9N9A3E2</accession>
<protein>
    <submittedName>
        <fullName evidence="1">446_t:CDS:1</fullName>
    </submittedName>
</protein>
<name>A0A9N9A3E2_FUNMO</name>
<evidence type="ECO:0000313" key="2">
    <source>
        <dbReference type="Proteomes" id="UP000789375"/>
    </source>
</evidence>
<organism evidence="1 2">
    <name type="scientific">Funneliformis mosseae</name>
    <name type="common">Endomycorrhizal fungus</name>
    <name type="synonym">Glomus mosseae</name>
    <dbReference type="NCBI Taxonomy" id="27381"/>
    <lineage>
        <taxon>Eukaryota</taxon>
        <taxon>Fungi</taxon>
        <taxon>Fungi incertae sedis</taxon>
        <taxon>Mucoromycota</taxon>
        <taxon>Glomeromycotina</taxon>
        <taxon>Glomeromycetes</taxon>
        <taxon>Glomerales</taxon>
        <taxon>Glomeraceae</taxon>
        <taxon>Funneliformis</taxon>
    </lineage>
</organism>
<keyword evidence="2" id="KW-1185">Reference proteome</keyword>
<reference evidence="1" key="1">
    <citation type="submission" date="2021-06" db="EMBL/GenBank/DDBJ databases">
        <authorList>
            <person name="Kallberg Y."/>
            <person name="Tangrot J."/>
            <person name="Rosling A."/>
        </authorList>
    </citation>
    <scope>NUCLEOTIDE SEQUENCE</scope>
    <source>
        <strain evidence="1">87-6 pot B 2015</strain>
    </source>
</reference>
<dbReference type="AlphaFoldDB" id="A0A9N9A3E2"/>
<dbReference type="Proteomes" id="UP000789375">
    <property type="component" value="Unassembled WGS sequence"/>
</dbReference>
<dbReference type="EMBL" id="CAJVPP010000842">
    <property type="protein sequence ID" value="CAG8516482.1"/>
    <property type="molecule type" value="Genomic_DNA"/>
</dbReference>
<sequence length="46" mass="5230">MDDDNDIDAEVNSFGEESDLIIVEKENDTNIEWDLIAEAEKIVNSM</sequence>
<comment type="caution">
    <text evidence="1">The sequence shown here is derived from an EMBL/GenBank/DDBJ whole genome shotgun (WGS) entry which is preliminary data.</text>
</comment>
<evidence type="ECO:0000313" key="1">
    <source>
        <dbReference type="EMBL" id="CAG8516482.1"/>
    </source>
</evidence>